<dbReference type="EMBL" id="CP029477">
    <property type="protein sequence ID" value="AWM75937.1"/>
    <property type="molecule type" value="Genomic_DNA"/>
</dbReference>
<evidence type="ECO:0000256" key="5">
    <source>
        <dbReference type="RuleBase" id="RU003512"/>
    </source>
</evidence>
<evidence type="ECO:0000313" key="6">
    <source>
        <dbReference type="EMBL" id="AWM75937.1"/>
    </source>
</evidence>
<protein>
    <submittedName>
        <fullName evidence="6">Metal ABC transporter substrate-binding protein</fullName>
    </submittedName>
</protein>
<reference evidence="6 7" key="1">
    <citation type="submission" date="2018-05" db="EMBL/GenBank/DDBJ databases">
        <title>Reference genomes for bee gut microbiota database.</title>
        <authorList>
            <person name="Ellegaard K.M."/>
        </authorList>
    </citation>
    <scope>NUCLEOTIDE SEQUENCE [LARGE SCALE GENOMIC DNA]</scope>
    <source>
        <strain evidence="6 7">ESL0186</strain>
    </source>
</reference>
<evidence type="ECO:0000256" key="2">
    <source>
        <dbReference type="ARBA" id="ARBA00022448"/>
    </source>
</evidence>
<dbReference type="Gene3D" id="3.40.50.1980">
    <property type="entry name" value="Nitrogenase molybdenum iron protein domain"/>
    <property type="match status" value="2"/>
</dbReference>
<comment type="similarity">
    <text evidence="5">Belongs to the bacterial solute-binding protein 9 family.</text>
</comment>
<dbReference type="Proteomes" id="UP000246036">
    <property type="component" value="Chromosome"/>
</dbReference>
<keyword evidence="3" id="KW-0479">Metal-binding</keyword>
<dbReference type="SUPFAM" id="SSF53807">
    <property type="entry name" value="Helical backbone' metal receptor"/>
    <property type="match status" value="1"/>
</dbReference>
<evidence type="ECO:0000256" key="1">
    <source>
        <dbReference type="ARBA" id="ARBA00004196"/>
    </source>
</evidence>
<evidence type="ECO:0000256" key="3">
    <source>
        <dbReference type="ARBA" id="ARBA00022723"/>
    </source>
</evidence>
<evidence type="ECO:0000256" key="4">
    <source>
        <dbReference type="ARBA" id="ARBA00022729"/>
    </source>
</evidence>
<keyword evidence="4" id="KW-0732">Signal</keyword>
<dbReference type="PANTHER" id="PTHR42953:SF1">
    <property type="entry name" value="METAL-BINDING PROTEIN HI_0362-RELATED"/>
    <property type="match status" value="1"/>
</dbReference>
<accession>A0ABM6W2G2</accession>
<keyword evidence="2 5" id="KW-0813">Transport</keyword>
<organism evidence="6 7">
    <name type="scientific">Lactobacillus kullabergensis</name>
    <dbReference type="NCBI Taxonomy" id="1218493"/>
    <lineage>
        <taxon>Bacteria</taxon>
        <taxon>Bacillati</taxon>
        <taxon>Bacillota</taxon>
        <taxon>Bacilli</taxon>
        <taxon>Lactobacillales</taxon>
        <taxon>Lactobacillaceae</taxon>
        <taxon>Lactobacillus</taxon>
    </lineage>
</organism>
<dbReference type="Pfam" id="PF01297">
    <property type="entry name" value="ZnuA"/>
    <property type="match status" value="1"/>
</dbReference>
<dbReference type="RefSeq" id="WP_109586750.1">
    <property type="nucleotide sequence ID" value="NZ_CP029477.1"/>
</dbReference>
<dbReference type="PRINTS" id="PR00690">
    <property type="entry name" value="ADHESNFAMILY"/>
</dbReference>
<dbReference type="PRINTS" id="PR00691">
    <property type="entry name" value="ADHESINB"/>
</dbReference>
<dbReference type="InterPro" id="IPR050492">
    <property type="entry name" value="Bact_metal-bind_prot9"/>
</dbReference>
<dbReference type="PANTHER" id="PTHR42953">
    <property type="entry name" value="HIGH-AFFINITY ZINC UPTAKE SYSTEM PROTEIN ZNUA-RELATED"/>
    <property type="match status" value="1"/>
</dbReference>
<keyword evidence="7" id="KW-1185">Reference proteome</keyword>
<dbReference type="InterPro" id="IPR006129">
    <property type="entry name" value="AdhesinB"/>
</dbReference>
<comment type="subcellular location">
    <subcellularLocation>
        <location evidence="1">Cell envelope</location>
    </subcellularLocation>
</comment>
<name>A0ABM6W2G2_9LACO</name>
<proteinExistence type="inferred from homology"/>
<evidence type="ECO:0000313" key="7">
    <source>
        <dbReference type="Proteomes" id="UP000246036"/>
    </source>
</evidence>
<sequence>MTTILKFVKFRKLFATVTLLGIVLLTLGACSQKSHKSSKISIMTTTNVYSDIAQNIVGKYGKAEAIIKKSAIDPHDFQPTTNDAKALSNADIVIENGLGYDSWMDKLASSVDKKPVRVGEDLMGLKKGDNPHIWFDLTMPTKYVNYLVKSLCKKDPKHARYYRKNGKRYLAEIARIKRTSAKLSHHVEKPVYVSEPVFDYALSSVNIKVANKDFEKAIQNNTDPSPAAVQKMTDGIKKRKIAFFVVNEQTSSSTVDTFLKLAKKQNIRILKVRETIPDNTNYLDWMNDSYQDLAEVVRK</sequence>
<dbReference type="PROSITE" id="PS51257">
    <property type="entry name" value="PROKAR_LIPOPROTEIN"/>
    <property type="match status" value="1"/>
</dbReference>
<dbReference type="InterPro" id="IPR006127">
    <property type="entry name" value="ZnuA-like"/>
</dbReference>
<dbReference type="InterPro" id="IPR006128">
    <property type="entry name" value="Lipoprotein_PsaA-like"/>
</dbReference>
<gene>
    <name evidence="6" type="ORF">DKL58_08085</name>
</gene>